<name>K9GXR4_9PROT</name>
<organism evidence="3 4">
    <name type="scientific">Caenispirillum salinarum AK4</name>
    <dbReference type="NCBI Taxonomy" id="1238182"/>
    <lineage>
        <taxon>Bacteria</taxon>
        <taxon>Pseudomonadati</taxon>
        <taxon>Pseudomonadota</taxon>
        <taxon>Alphaproteobacteria</taxon>
        <taxon>Rhodospirillales</taxon>
        <taxon>Novispirillaceae</taxon>
        <taxon>Caenispirillum</taxon>
    </lineage>
</organism>
<evidence type="ECO:0000256" key="1">
    <source>
        <dbReference type="ARBA" id="ARBA00012344"/>
    </source>
</evidence>
<dbReference type="Gene3D" id="3.10.490.10">
    <property type="entry name" value="Gamma-glutamyl cyclotransferase-like"/>
    <property type="match status" value="1"/>
</dbReference>
<keyword evidence="2" id="KW-0456">Lyase</keyword>
<evidence type="ECO:0000313" key="3">
    <source>
        <dbReference type="EMBL" id="EKV30790.1"/>
    </source>
</evidence>
<dbReference type="GO" id="GO:0005737">
    <property type="term" value="C:cytoplasm"/>
    <property type="evidence" value="ECO:0007669"/>
    <property type="project" value="TreeGrafter"/>
</dbReference>
<dbReference type="InterPro" id="IPR013024">
    <property type="entry name" value="GGCT-like"/>
</dbReference>
<keyword evidence="4" id="KW-1185">Reference proteome</keyword>
<dbReference type="PANTHER" id="PTHR12192:SF2">
    <property type="entry name" value="GLUTATHIONE-SPECIFIC GAMMA-GLUTAMYLCYCLOTRANSFERASE 2"/>
    <property type="match status" value="1"/>
</dbReference>
<accession>K9GXR4</accession>
<sequence length="205" mass="22443">MPAGFGHTAGMTTSPLMTDFNDDDFWVFGYGSLMWNPGFTALHWEPAVLEGHQRRFCIYSTHYRGTPDHPGLVLGLAPGGACPGVAFHVARDNAPAVRDYLRERELVGYAYTEALLPVALRDSGRTVTCYTFVADPSHRQYAGDLGVGPSAEIIMEAMGKGGLNRDYLINTVRELEDHGVFEAPLHDLLEEVERRTGTVMAGDGI</sequence>
<dbReference type="InterPro" id="IPR036568">
    <property type="entry name" value="GGCT-like_sf"/>
</dbReference>
<dbReference type="Pfam" id="PF04752">
    <property type="entry name" value="ChaC"/>
    <property type="match status" value="1"/>
</dbReference>
<dbReference type="CDD" id="cd06661">
    <property type="entry name" value="GGCT_like"/>
    <property type="match status" value="1"/>
</dbReference>
<protein>
    <recommendedName>
        <fullName evidence="1">glutathione-specific gamma-glutamylcyclotransferase</fullName>
        <ecNumber evidence="1">4.3.2.7</ecNumber>
    </recommendedName>
</protein>
<dbReference type="AlphaFoldDB" id="K9GXR4"/>
<dbReference type="EMBL" id="ANHY01000007">
    <property type="protein sequence ID" value="EKV30790.1"/>
    <property type="molecule type" value="Genomic_DNA"/>
</dbReference>
<dbReference type="GO" id="GO:0061928">
    <property type="term" value="F:glutathione specific gamma-glutamylcyclotransferase activity"/>
    <property type="evidence" value="ECO:0007669"/>
    <property type="project" value="UniProtKB-EC"/>
</dbReference>
<proteinExistence type="predicted"/>
<dbReference type="InterPro" id="IPR006840">
    <property type="entry name" value="ChaC"/>
</dbReference>
<dbReference type="EC" id="4.3.2.7" evidence="1"/>
<reference evidence="3 4" key="1">
    <citation type="journal article" date="2013" name="Genome Announc.">
        <title>Draft Genome Sequence of an Alphaproteobacterium, Caenispirillum salinarum AK4(T), Isolated from a Solar Saltern.</title>
        <authorList>
            <person name="Khatri I."/>
            <person name="Singh A."/>
            <person name="Korpole S."/>
            <person name="Pinnaka A.K."/>
            <person name="Subramanian S."/>
        </authorList>
    </citation>
    <scope>NUCLEOTIDE SEQUENCE [LARGE SCALE GENOMIC DNA]</scope>
    <source>
        <strain evidence="3 4">AK4</strain>
    </source>
</reference>
<dbReference type="SUPFAM" id="SSF110857">
    <property type="entry name" value="Gamma-glutamyl cyclotransferase-like"/>
    <property type="match status" value="1"/>
</dbReference>
<comment type="caution">
    <text evidence="3">The sequence shown here is derived from an EMBL/GenBank/DDBJ whole genome shotgun (WGS) entry which is preliminary data.</text>
</comment>
<gene>
    <name evidence="3" type="ORF">C882_4127</name>
</gene>
<evidence type="ECO:0000256" key="2">
    <source>
        <dbReference type="ARBA" id="ARBA00023239"/>
    </source>
</evidence>
<dbReference type="STRING" id="1238182.C882_4127"/>
<dbReference type="GO" id="GO:0006751">
    <property type="term" value="P:glutathione catabolic process"/>
    <property type="evidence" value="ECO:0007669"/>
    <property type="project" value="InterPro"/>
</dbReference>
<evidence type="ECO:0000313" key="4">
    <source>
        <dbReference type="Proteomes" id="UP000009881"/>
    </source>
</evidence>
<dbReference type="PANTHER" id="PTHR12192">
    <property type="entry name" value="CATION TRANSPORT PROTEIN CHAC-RELATED"/>
    <property type="match status" value="1"/>
</dbReference>
<dbReference type="Proteomes" id="UP000009881">
    <property type="component" value="Unassembled WGS sequence"/>
</dbReference>
<dbReference type="eggNOG" id="COG3703">
    <property type="taxonomic scope" value="Bacteria"/>
</dbReference>
<dbReference type="PATRIC" id="fig|1238182.3.peg.1789"/>